<dbReference type="Pfam" id="PF08879">
    <property type="entry name" value="WRC"/>
    <property type="match status" value="1"/>
</dbReference>
<sequence length="1161" mass="127940">MAAVPEDLRCKRSDGKQWRCSAPSMPDKTVCEKHYVQAKKRSASSALRRSSASSSPAPAFPFSSSSAAAARLRTADEDPPMAVARPLYGRVAGEAVYVAEPVPAPARRGTAYEGLPRGNAAGASTAAGLVGRGPVWLPGGGAAGIRSCHQCRKAGGVIWCTCCDRRGYCAGCISRWYSDIPIDDVRNVCPACRGICNCKVCLQGDNLIKARVQEISVVDKLKYLHCLLVYVLPVLKGIYSDQCFEIGVETRSSGPKTDILRAKITSDEQMCCDFCKVPVFDYHRYCPRCLCDLCLDCCRDIRHSRANVARGEYTEGHVEDKGRDSFNKRARLEPSAESVNDKSLSWPIDINNIDIRSLFPTWRVNNDGSITCGPHEAGGCGSSKLVLRRIFKINWIAKLVKSSEEMVNGCKVHELEDGCLSCSDGRRLEFTGQRNLGLSKCSNSDGIGRNCVYSPVLEDLKYEGIIHFRKHWINAEPIIIRKAFEPSLSSSWDPLSIWRGIQEIMDEDVIVKAVDCSNQSEVDIKLKQFIKGYSDGSKGGDGHLLMLKLKEWPRPSVLEAFLLCQRPEFIVNFPLVDFIHPRWGLLNLAAKLPPDALQPEVGMKLLIAYGSHQELGKGDSVTNLMINMSDVVHMLMHATEVHYQCPKRVQSDVSERIANGTSVHANAHTPVQNLNLDMGEQAHKHSISHVEEPKTNSSEGSQAGAVWDVFHRQDLPKLNEYLAVHREEFAARYQAVSSVKYPIYDQTVYLNDYHKKMLKDQYGIEPYTFHQHIGEAVFIPAGCPFQLKNLQSTVQLALNFLSPESLPESVRLAQEIRCLPNGHLAKLKMLEVKKISLYAASSAVREIQRITLDPKFNLDASFEDQNLTRAVSENLARVNKRKVLSGVALLSYRAAKAPRDKEHPYGHGKFEGLGALGISSMLLVTSGGIAWHAFEVLQGVMSSAPDIIGNTLHAHHDHGSSGHHHGIDLEHPVLALSMTTLALSIKEGLYWITKRAGEKEGSGLMKANAWHHRADAISSVVALVGVGGSILGLPLLDLLAGLVVSGMILKAGIQTGYESVMELVDAAVDPSLLEPIKETILRVHGVKGCHRLRGRKAGTSLYLDVHIEVYPFLSVSAAHDIGETVRHQIQKEHNQVAEVFIHIDPSYSVGLSMDLKRNLKN</sequence>
<evidence type="ECO:0000256" key="13">
    <source>
        <dbReference type="ARBA" id="ARBA00023242"/>
    </source>
</evidence>
<dbReference type="Pfam" id="PF10497">
    <property type="entry name" value="zf-4CXXC_R1"/>
    <property type="match status" value="1"/>
</dbReference>
<dbReference type="InterPro" id="IPR045109">
    <property type="entry name" value="LSDs-like"/>
</dbReference>
<comment type="function">
    <text evidence="1">Involved in sequestration of excess metal in the cytoplasm into vacuoles to maintain metal homeostasis.</text>
</comment>
<evidence type="ECO:0000256" key="9">
    <source>
        <dbReference type="ARBA" id="ARBA00022989"/>
    </source>
</evidence>
<dbReference type="EMBL" id="CAJGYO010000002">
    <property type="protein sequence ID" value="CAD6211158.1"/>
    <property type="molecule type" value="Genomic_DNA"/>
</dbReference>
<dbReference type="SUPFAM" id="SSF160240">
    <property type="entry name" value="Cation efflux protein cytoplasmic domain-like"/>
    <property type="match status" value="1"/>
</dbReference>
<evidence type="ECO:0000259" key="17">
    <source>
        <dbReference type="PROSITE" id="PS51667"/>
    </source>
</evidence>
<dbReference type="Gene3D" id="3.30.70.1350">
    <property type="entry name" value="Cation efflux protein, cytoplasmic domain"/>
    <property type="match status" value="1"/>
</dbReference>
<dbReference type="Proteomes" id="UP000604825">
    <property type="component" value="Unassembled WGS sequence"/>
</dbReference>
<dbReference type="SUPFAM" id="SSF161111">
    <property type="entry name" value="Cation efflux protein transmembrane domain-like"/>
    <property type="match status" value="1"/>
</dbReference>
<dbReference type="PROSITE" id="PS51667">
    <property type="entry name" value="WRC"/>
    <property type="match status" value="1"/>
</dbReference>
<dbReference type="SMART" id="SM00558">
    <property type="entry name" value="JmjC"/>
    <property type="match status" value="1"/>
</dbReference>
<keyword evidence="13" id="KW-0539">Nucleus</keyword>
<evidence type="ECO:0000259" key="16">
    <source>
        <dbReference type="PROSITE" id="PS51184"/>
    </source>
</evidence>
<reference evidence="18" key="1">
    <citation type="submission" date="2020-10" db="EMBL/GenBank/DDBJ databases">
        <authorList>
            <person name="Han B."/>
            <person name="Lu T."/>
            <person name="Zhao Q."/>
            <person name="Huang X."/>
            <person name="Zhao Y."/>
        </authorList>
    </citation>
    <scope>NUCLEOTIDE SEQUENCE</scope>
</reference>
<evidence type="ECO:0000256" key="11">
    <source>
        <dbReference type="ARBA" id="ARBA00023136"/>
    </source>
</evidence>
<evidence type="ECO:0000256" key="7">
    <source>
        <dbReference type="ARBA" id="ARBA00022692"/>
    </source>
</evidence>
<evidence type="ECO:0000256" key="12">
    <source>
        <dbReference type="ARBA" id="ARBA00023163"/>
    </source>
</evidence>
<comment type="similarity">
    <text evidence="4">Belongs to the JARID1 histone demethylase family.</text>
</comment>
<dbReference type="FunFam" id="1.20.1510.10:FF:000023">
    <property type="entry name" value="Metal tolerance protein C1"/>
    <property type="match status" value="1"/>
</dbReference>
<comment type="caution">
    <text evidence="14">Lacks conserved residue(s) required for the propagation of feature annotation.</text>
</comment>
<dbReference type="GO" id="GO:0046872">
    <property type="term" value="F:metal ion binding"/>
    <property type="evidence" value="ECO:0007669"/>
    <property type="project" value="UniProtKB-KW"/>
</dbReference>
<dbReference type="GO" id="GO:0008324">
    <property type="term" value="F:monoatomic cation transmembrane transporter activity"/>
    <property type="evidence" value="ECO:0007669"/>
    <property type="project" value="InterPro"/>
</dbReference>
<keyword evidence="10" id="KW-0805">Transcription regulation</keyword>
<evidence type="ECO:0000256" key="4">
    <source>
        <dbReference type="ARBA" id="ARBA00006801"/>
    </source>
</evidence>
<dbReference type="GO" id="GO:0031490">
    <property type="term" value="F:chromatin DNA binding"/>
    <property type="evidence" value="ECO:0007669"/>
    <property type="project" value="TreeGrafter"/>
</dbReference>
<feature type="compositionally biased region" description="Basic and acidic residues" evidence="15">
    <location>
        <begin position="1"/>
        <end position="17"/>
    </location>
</feature>
<feature type="domain" description="WRC" evidence="17">
    <location>
        <begin position="4"/>
        <end position="48"/>
    </location>
</feature>
<evidence type="ECO:0000313" key="19">
    <source>
        <dbReference type="Proteomes" id="UP000604825"/>
    </source>
</evidence>
<name>A0A811MTM8_9POAL</name>
<dbReference type="GO" id="GO:0032454">
    <property type="term" value="F:histone H3K9 demethylase activity"/>
    <property type="evidence" value="ECO:0007669"/>
    <property type="project" value="InterPro"/>
</dbReference>
<dbReference type="GO" id="GO:0000118">
    <property type="term" value="C:histone deacetylase complex"/>
    <property type="evidence" value="ECO:0007669"/>
    <property type="project" value="TreeGrafter"/>
</dbReference>
<comment type="caution">
    <text evidence="18">The sequence shown here is derived from an EMBL/GenBank/DDBJ whole genome shotgun (WGS) entry which is preliminary data.</text>
</comment>
<dbReference type="Pfam" id="PF01545">
    <property type="entry name" value="Cation_efflux"/>
    <property type="match status" value="1"/>
</dbReference>
<dbReference type="InterPro" id="IPR018866">
    <property type="entry name" value="Znf-4CXXC_R1"/>
</dbReference>
<feature type="region of interest" description="Disordered" evidence="15">
    <location>
        <begin position="41"/>
        <end position="62"/>
    </location>
</feature>
<dbReference type="InterPro" id="IPR003347">
    <property type="entry name" value="JmjC_dom"/>
</dbReference>
<feature type="region of interest" description="Disordered" evidence="15">
    <location>
        <begin position="1"/>
        <end position="26"/>
    </location>
</feature>
<keyword evidence="5" id="KW-0813">Transport</keyword>
<evidence type="ECO:0000313" key="18">
    <source>
        <dbReference type="EMBL" id="CAD6211158.1"/>
    </source>
</evidence>
<dbReference type="GO" id="GO:0000785">
    <property type="term" value="C:chromatin"/>
    <property type="evidence" value="ECO:0007669"/>
    <property type="project" value="TreeGrafter"/>
</dbReference>
<dbReference type="PANTHER" id="PTHR12549">
    <property type="entry name" value="JMJC DOMAIN-CONTAINING HISTONE DEMETHYLATION PROTEIN"/>
    <property type="match status" value="1"/>
</dbReference>
<keyword evidence="7" id="KW-0812">Transmembrane</keyword>
<dbReference type="InterPro" id="IPR036837">
    <property type="entry name" value="Cation_efflux_CTD_sf"/>
</dbReference>
<evidence type="ECO:0000256" key="6">
    <source>
        <dbReference type="ARBA" id="ARBA00022554"/>
    </source>
</evidence>
<dbReference type="FunFam" id="3.30.70.1350:FF:000008">
    <property type="entry name" value="Metal tolerance protein C1"/>
    <property type="match status" value="1"/>
</dbReference>
<gene>
    <name evidence="18" type="ORF">NCGR_LOCUS7164</name>
</gene>
<evidence type="ECO:0000256" key="5">
    <source>
        <dbReference type="ARBA" id="ARBA00022448"/>
    </source>
</evidence>
<dbReference type="Pfam" id="PF16916">
    <property type="entry name" value="ZT_dimer"/>
    <property type="match status" value="1"/>
</dbReference>
<dbReference type="AlphaFoldDB" id="A0A811MTM8"/>
<dbReference type="Gene3D" id="1.20.1510.10">
    <property type="entry name" value="Cation efflux protein transmembrane domain"/>
    <property type="match status" value="1"/>
</dbReference>
<dbReference type="Pfam" id="PF02373">
    <property type="entry name" value="JmjC"/>
    <property type="match status" value="1"/>
</dbReference>
<keyword evidence="9" id="KW-1133">Transmembrane helix</keyword>
<dbReference type="FunFam" id="2.60.120.650:FF:000050">
    <property type="entry name" value="Putative jumonji-like transcription factor family protein"/>
    <property type="match status" value="1"/>
</dbReference>
<dbReference type="InterPro" id="IPR027470">
    <property type="entry name" value="Cation_efflux_CTD"/>
</dbReference>
<dbReference type="GO" id="GO:0006357">
    <property type="term" value="P:regulation of transcription by RNA polymerase II"/>
    <property type="evidence" value="ECO:0007669"/>
    <property type="project" value="TreeGrafter"/>
</dbReference>
<evidence type="ECO:0000256" key="1">
    <source>
        <dbReference type="ARBA" id="ARBA00003168"/>
    </source>
</evidence>
<dbReference type="InterPro" id="IPR058533">
    <property type="entry name" value="Cation_efflux_TM"/>
</dbReference>
<dbReference type="InterPro" id="IPR002524">
    <property type="entry name" value="Cation_efflux"/>
</dbReference>
<feature type="compositionally biased region" description="Low complexity" evidence="15">
    <location>
        <begin position="43"/>
        <end position="62"/>
    </location>
</feature>
<keyword evidence="12" id="KW-0804">Transcription</keyword>
<organism evidence="18 19">
    <name type="scientific">Miscanthus lutarioriparius</name>
    <dbReference type="NCBI Taxonomy" id="422564"/>
    <lineage>
        <taxon>Eukaryota</taxon>
        <taxon>Viridiplantae</taxon>
        <taxon>Streptophyta</taxon>
        <taxon>Embryophyta</taxon>
        <taxon>Tracheophyta</taxon>
        <taxon>Spermatophyta</taxon>
        <taxon>Magnoliopsida</taxon>
        <taxon>Liliopsida</taxon>
        <taxon>Poales</taxon>
        <taxon>Poaceae</taxon>
        <taxon>PACMAD clade</taxon>
        <taxon>Panicoideae</taxon>
        <taxon>Andropogonodae</taxon>
        <taxon>Andropogoneae</taxon>
        <taxon>Saccharinae</taxon>
        <taxon>Miscanthus</taxon>
    </lineage>
</organism>
<comment type="subcellular location">
    <subcellularLocation>
        <location evidence="2">Nucleus</location>
    </subcellularLocation>
    <subcellularLocation>
        <location evidence="3">Vacuole membrane</location>
        <topology evidence="3">Multi-pass membrane protein</topology>
    </subcellularLocation>
</comment>
<evidence type="ECO:0000256" key="2">
    <source>
        <dbReference type="ARBA" id="ARBA00004123"/>
    </source>
</evidence>
<dbReference type="NCBIfam" id="TIGR01297">
    <property type="entry name" value="CDF"/>
    <property type="match status" value="1"/>
</dbReference>
<dbReference type="InterPro" id="IPR027469">
    <property type="entry name" value="Cation_efflux_TMD_sf"/>
</dbReference>
<keyword evidence="19" id="KW-1185">Reference proteome</keyword>
<keyword evidence="11" id="KW-0472">Membrane</keyword>
<keyword evidence="6" id="KW-0926">Vacuole</keyword>
<dbReference type="PROSITE" id="PS51184">
    <property type="entry name" value="JMJC"/>
    <property type="match status" value="1"/>
</dbReference>
<dbReference type="Gene3D" id="2.60.120.650">
    <property type="entry name" value="Cupin"/>
    <property type="match status" value="1"/>
</dbReference>
<dbReference type="GO" id="GO:0003712">
    <property type="term" value="F:transcription coregulator activity"/>
    <property type="evidence" value="ECO:0007669"/>
    <property type="project" value="TreeGrafter"/>
</dbReference>
<dbReference type="OrthoDB" id="1667110at2759"/>
<proteinExistence type="inferred from homology"/>
<dbReference type="GO" id="GO:0005774">
    <property type="term" value="C:vacuolar membrane"/>
    <property type="evidence" value="ECO:0007669"/>
    <property type="project" value="UniProtKB-SubCell"/>
</dbReference>
<keyword evidence="8" id="KW-0479">Metal-binding</keyword>
<accession>A0A811MTM8</accession>
<dbReference type="SUPFAM" id="SSF51197">
    <property type="entry name" value="Clavaminate synthase-like"/>
    <property type="match status" value="1"/>
</dbReference>
<evidence type="ECO:0000256" key="14">
    <source>
        <dbReference type="PROSITE-ProRule" id="PRU01002"/>
    </source>
</evidence>
<dbReference type="InterPro" id="IPR014977">
    <property type="entry name" value="WRC_dom"/>
</dbReference>
<evidence type="ECO:0000256" key="8">
    <source>
        <dbReference type="ARBA" id="ARBA00022723"/>
    </source>
</evidence>
<evidence type="ECO:0000256" key="3">
    <source>
        <dbReference type="ARBA" id="ARBA00004128"/>
    </source>
</evidence>
<dbReference type="PANTHER" id="PTHR12549:SF17">
    <property type="entry name" value="E3 UBIQUITIN-PROTEIN LIGASE JMJ24"/>
    <property type="match status" value="1"/>
</dbReference>
<protein>
    <submittedName>
        <fullName evidence="18">Uncharacterized protein</fullName>
    </submittedName>
</protein>
<feature type="domain" description="JmjC" evidence="16">
    <location>
        <begin position="581"/>
        <end position="817"/>
    </location>
</feature>
<evidence type="ECO:0000256" key="10">
    <source>
        <dbReference type="ARBA" id="ARBA00023015"/>
    </source>
</evidence>
<evidence type="ECO:0000256" key="15">
    <source>
        <dbReference type="SAM" id="MobiDB-lite"/>
    </source>
</evidence>